<dbReference type="EMBL" id="SRLO01025081">
    <property type="protein sequence ID" value="TNN21938.1"/>
    <property type="molecule type" value="Genomic_DNA"/>
</dbReference>
<gene>
    <name evidence="1" type="ORF">EYF80_067950</name>
</gene>
<accession>A0A4Z2DZP2</accession>
<organism evidence="1 2">
    <name type="scientific">Liparis tanakae</name>
    <name type="common">Tanaka's snailfish</name>
    <dbReference type="NCBI Taxonomy" id="230148"/>
    <lineage>
        <taxon>Eukaryota</taxon>
        <taxon>Metazoa</taxon>
        <taxon>Chordata</taxon>
        <taxon>Craniata</taxon>
        <taxon>Vertebrata</taxon>
        <taxon>Euteleostomi</taxon>
        <taxon>Actinopterygii</taxon>
        <taxon>Neopterygii</taxon>
        <taxon>Teleostei</taxon>
        <taxon>Neoteleostei</taxon>
        <taxon>Acanthomorphata</taxon>
        <taxon>Eupercaria</taxon>
        <taxon>Perciformes</taxon>
        <taxon>Cottioidei</taxon>
        <taxon>Cottales</taxon>
        <taxon>Liparidae</taxon>
        <taxon>Liparis</taxon>
    </lineage>
</organism>
<sequence length="67" mass="7266">MDLRGVQEPLRAWTQRGLKRPPLVVHTGTHLEDPPGGPTWRIHLDPPGGSTGIHLVSVCLEGGDLKL</sequence>
<dbReference type="AlphaFoldDB" id="A0A4Z2DZP2"/>
<protein>
    <submittedName>
        <fullName evidence="1">Uncharacterized protein</fullName>
    </submittedName>
</protein>
<name>A0A4Z2DZP2_9TELE</name>
<proteinExistence type="predicted"/>
<comment type="caution">
    <text evidence="1">The sequence shown here is derived from an EMBL/GenBank/DDBJ whole genome shotgun (WGS) entry which is preliminary data.</text>
</comment>
<keyword evidence="2" id="KW-1185">Reference proteome</keyword>
<evidence type="ECO:0000313" key="2">
    <source>
        <dbReference type="Proteomes" id="UP000314294"/>
    </source>
</evidence>
<dbReference type="Proteomes" id="UP000314294">
    <property type="component" value="Unassembled WGS sequence"/>
</dbReference>
<reference evidence="1 2" key="1">
    <citation type="submission" date="2019-03" db="EMBL/GenBank/DDBJ databases">
        <title>First draft genome of Liparis tanakae, snailfish: a comprehensive survey of snailfish specific genes.</title>
        <authorList>
            <person name="Kim W."/>
            <person name="Song I."/>
            <person name="Jeong J.-H."/>
            <person name="Kim D."/>
            <person name="Kim S."/>
            <person name="Ryu S."/>
            <person name="Song J.Y."/>
            <person name="Lee S.K."/>
        </authorList>
    </citation>
    <scope>NUCLEOTIDE SEQUENCE [LARGE SCALE GENOMIC DNA]</scope>
    <source>
        <tissue evidence="1">Muscle</tissue>
    </source>
</reference>
<evidence type="ECO:0000313" key="1">
    <source>
        <dbReference type="EMBL" id="TNN21938.1"/>
    </source>
</evidence>